<protein>
    <submittedName>
        <fullName evidence="2">Uncharacterized protein LOC114330566 isoform X1</fullName>
    </submittedName>
</protein>
<feature type="signal peptide" evidence="1">
    <location>
        <begin position="1"/>
        <end position="33"/>
    </location>
</feature>
<dbReference type="RefSeq" id="XP_028135756.1">
    <property type="nucleotide sequence ID" value="XM_028279955.1"/>
</dbReference>
<dbReference type="SUPFAM" id="SSF57184">
    <property type="entry name" value="Growth factor receptor domain"/>
    <property type="match status" value="1"/>
</dbReference>
<organism evidence="2">
    <name type="scientific">Diabrotica virgifera virgifera</name>
    <name type="common">western corn rootworm</name>
    <dbReference type="NCBI Taxonomy" id="50390"/>
    <lineage>
        <taxon>Eukaryota</taxon>
        <taxon>Metazoa</taxon>
        <taxon>Ecdysozoa</taxon>
        <taxon>Arthropoda</taxon>
        <taxon>Hexapoda</taxon>
        <taxon>Insecta</taxon>
        <taxon>Pterygota</taxon>
        <taxon>Neoptera</taxon>
        <taxon>Endopterygota</taxon>
        <taxon>Coleoptera</taxon>
        <taxon>Polyphaga</taxon>
        <taxon>Cucujiformia</taxon>
        <taxon>Chrysomeloidea</taxon>
        <taxon>Chrysomelidae</taxon>
        <taxon>Galerucinae</taxon>
        <taxon>Diabroticina</taxon>
        <taxon>Diabroticites</taxon>
        <taxon>Diabrotica</taxon>
    </lineage>
</organism>
<name>A0A6P7FIL2_DIAVI</name>
<reference evidence="2" key="1">
    <citation type="submission" date="2025-08" db="UniProtKB">
        <authorList>
            <consortium name="RefSeq"/>
        </authorList>
    </citation>
    <scope>IDENTIFICATION</scope>
    <source>
        <tissue evidence="2">Whole insect</tissue>
    </source>
</reference>
<sequence length="110" mass="12321">MSFNMASCRPLFFIVFSVVFLSLIGKWCSMAAGRGNCGPNYCDNVMDNCVFRHCTTNQIIKIYPPMCRCCPECYTIKGLGEQCGEEIYAVCGPNLQCVLTDPPKRICKKI</sequence>
<dbReference type="AlphaFoldDB" id="A0A6P7FIL2"/>
<feature type="chain" id="PRO_5028335533" evidence="1">
    <location>
        <begin position="34"/>
        <end position="110"/>
    </location>
</feature>
<evidence type="ECO:0000256" key="1">
    <source>
        <dbReference type="SAM" id="SignalP"/>
    </source>
</evidence>
<gene>
    <name evidence="2" type="primary">LOC114330566</name>
</gene>
<proteinExistence type="predicted"/>
<accession>A0A6P7FIL2</accession>
<keyword evidence="1" id="KW-0732">Signal</keyword>
<evidence type="ECO:0000313" key="2">
    <source>
        <dbReference type="RefSeq" id="XP_028135756.1"/>
    </source>
</evidence>
<dbReference type="InterPro" id="IPR009030">
    <property type="entry name" value="Growth_fac_rcpt_cys_sf"/>
</dbReference>
<dbReference type="InParanoid" id="A0A6P7FIL2"/>